<comment type="caution">
    <text evidence="4">The sequence shown here is derived from an EMBL/GenBank/DDBJ whole genome shotgun (WGS) entry which is preliminary data.</text>
</comment>
<dbReference type="EMBL" id="DYZL01000085">
    <property type="protein sequence ID" value="HJH43006.1"/>
    <property type="molecule type" value="Genomic_DNA"/>
</dbReference>
<dbReference type="GO" id="GO:0016301">
    <property type="term" value="F:kinase activity"/>
    <property type="evidence" value="ECO:0007669"/>
    <property type="project" value="UniProtKB-KW"/>
</dbReference>
<feature type="domain" description="ABC1 atypical kinase-like" evidence="3">
    <location>
        <begin position="220"/>
        <end position="412"/>
    </location>
</feature>
<evidence type="ECO:0000313" key="5">
    <source>
        <dbReference type="Proteomes" id="UP000789325"/>
    </source>
</evidence>
<evidence type="ECO:0000256" key="1">
    <source>
        <dbReference type="ARBA" id="ARBA00009670"/>
    </source>
</evidence>
<dbReference type="PANTHER" id="PTHR10566:SF113">
    <property type="entry name" value="PROTEIN ACTIVITY OF BC1 COMPLEX KINASE 7, CHLOROPLASTIC"/>
    <property type="match status" value="1"/>
</dbReference>
<name>A0A9D3AD69_9ACTN</name>
<evidence type="ECO:0000313" key="4">
    <source>
        <dbReference type="EMBL" id="HJH43006.1"/>
    </source>
</evidence>
<reference evidence="4" key="1">
    <citation type="journal article" date="2021" name="PeerJ">
        <title>Extensive microbial diversity within the chicken gut microbiome revealed by metagenomics and culture.</title>
        <authorList>
            <person name="Gilroy R."/>
            <person name="Ravi A."/>
            <person name="Getino M."/>
            <person name="Pursley I."/>
            <person name="Horton D.L."/>
            <person name="Alikhan N.F."/>
            <person name="Baker D."/>
            <person name="Gharbi K."/>
            <person name="Hall N."/>
            <person name="Watson M."/>
            <person name="Adriaenssens E.M."/>
            <person name="Foster-Nyarko E."/>
            <person name="Jarju S."/>
            <person name="Secka A."/>
            <person name="Antonio M."/>
            <person name="Oren A."/>
            <person name="Chaudhuri R.R."/>
            <person name="La Ragione R."/>
            <person name="Hildebrand F."/>
            <person name="Pallen M.J."/>
        </authorList>
    </citation>
    <scope>NUCLEOTIDE SEQUENCE</scope>
    <source>
        <strain evidence="4">USAMLcec12-2067</strain>
    </source>
</reference>
<comment type="similarity">
    <text evidence="1">Belongs to the protein kinase superfamily. ADCK protein kinase family.</text>
</comment>
<keyword evidence="2" id="KW-0472">Membrane</keyword>
<keyword evidence="2" id="KW-1133">Transmembrane helix</keyword>
<accession>A0A9D3AD69</accession>
<organism evidence="4 5">
    <name type="scientific">Rubneribacter badeniensis</name>
    <dbReference type="NCBI Taxonomy" id="2070688"/>
    <lineage>
        <taxon>Bacteria</taxon>
        <taxon>Bacillati</taxon>
        <taxon>Actinomycetota</taxon>
        <taxon>Coriobacteriia</taxon>
        <taxon>Eggerthellales</taxon>
        <taxon>Eggerthellaceae</taxon>
        <taxon>Rubneribacter</taxon>
    </lineage>
</organism>
<feature type="transmembrane region" description="Helical" evidence="2">
    <location>
        <begin position="564"/>
        <end position="589"/>
    </location>
</feature>
<dbReference type="AlphaFoldDB" id="A0A9D3AD69"/>
<feature type="domain" description="ABC1 atypical kinase-like" evidence="3">
    <location>
        <begin position="83"/>
        <end position="138"/>
    </location>
</feature>
<dbReference type="PANTHER" id="PTHR10566">
    <property type="entry name" value="CHAPERONE-ACTIVITY OF BC1 COMPLEX CABC1 -RELATED"/>
    <property type="match status" value="1"/>
</dbReference>
<protein>
    <submittedName>
        <fullName evidence="4">AarF/ABC1/UbiB kinase family protein</fullName>
    </submittedName>
</protein>
<dbReference type="InterPro" id="IPR004147">
    <property type="entry name" value="ABC1_dom"/>
</dbReference>
<dbReference type="InterPro" id="IPR050154">
    <property type="entry name" value="UbiB_kinase"/>
</dbReference>
<proteinExistence type="inferred from homology"/>
<sequence length="636" mass="68305">MPTLKEVAQVAVEARRDKGAGSGRRLREIERILRRHRVFKGLSPDEATSLLEDLGPTFVKMGQIAANRSDVIPPAYAEAFKRLRADVPPLPYEEVVAVIESAFGHPWRETFSCIERKPLGSASIAQVHRARIAPCAAVADAFADVPDDRSTAPAADARDSFADVRAPCAAVAPAAACVPHTADAPAGARVPRAADVLAGTSSPRAGVAAAAARASSFPPAGAWVAVKVRRPHVVEQMTQDLALIRQAVALVGLTRATDGIKLSLADLVTELERTTRQELDFRVELRNLERFRALLADQPGIESPRPYPLLSTDDVLVMDFVEGPMVNDVAALRARGLDPRALGHRLAESYVTQIVDNGFFHADPHPGNILVNGGDIVWIDLGMVGELTAMERGLVGRMLRAAAENDPYALMQALLAAARDGGEVDHGRLLDRLGRLLASYATVNLAEIDVGRALMDVFDVLRTQNLAMPPSFTLLARGMVTIEGVLVDIAPDASVIGIIADHLRRRERTANALEAKAREALSTALTSFDATLRLPTQASHTLDMVNRGQVSVGADLRMPTDALAALYSVSGTVAMALISAGLFVGSSLLAQTNMHPQFLGVPFLAVFGYLGAFVLAAYVVWRNLLIRHRQKNAERL</sequence>
<keyword evidence="2" id="KW-0812">Transmembrane</keyword>
<evidence type="ECO:0000256" key="2">
    <source>
        <dbReference type="SAM" id="Phobius"/>
    </source>
</evidence>
<dbReference type="CDD" id="cd05121">
    <property type="entry name" value="ABC1_ADCK3-like"/>
    <property type="match status" value="1"/>
</dbReference>
<dbReference type="SUPFAM" id="SSF56112">
    <property type="entry name" value="Protein kinase-like (PK-like)"/>
    <property type="match status" value="1"/>
</dbReference>
<reference evidence="4" key="2">
    <citation type="submission" date="2021-09" db="EMBL/GenBank/DDBJ databases">
        <authorList>
            <person name="Gilroy R."/>
        </authorList>
    </citation>
    <scope>NUCLEOTIDE SEQUENCE</scope>
    <source>
        <strain evidence="4">USAMLcec12-2067</strain>
    </source>
</reference>
<dbReference type="Pfam" id="PF03109">
    <property type="entry name" value="ABC1"/>
    <property type="match status" value="2"/>
</dbReference>
<keyword evidence="4" id="KW-0808">Transferase</keyword>
<gene>
    <name evidence="4" type="ORF">K8V16_04335</name>
</gene>
<dbReference type="InterPro" id="IPR011009">
    <property type="entry name" value="Kinase-like_dom_sf"/>
</dbReference>
<keyword evidence="4" id="KW-0418">Kinase</keyword>
<dbReference type="Proteomes" id="UP000789325">
    <property type="component" value="Unassembled WGS sequence"/>
</dbReference>
<evidence type="ECO:0000259" key="3">
    <source>
        <dbReference type="Pfam" id="PF03109"/>
    </source>
</evidence>
<feature type="transmembrane region" description="Helical" evidence="2">
    <location>
        <begin position="601"/>
        <end position="621"/>
    </location>
</feature>